<dbReference type="EMBL" id="JAKKPZ010000005">
    <property type="protein sequence ID" value="KAI1721020.1"/>
    <property type="molecule type" value="Genomic_DNA"/>
</dbReference>
<reference evidence="2" key="1">
    <citation type="submission" date="2022-01" db="EMBL/GenBank/DDBJ databases">
        <title>Genome Sequence Resource for Two Populations of Ditylenchus destructor, the Migratory Endoparasitic Phytonematode.</title>
        <authorList>
            <person name="Zhang H."/>
            <person name="Lin R."/>
            <person name="Xie B."/>
        </authorList>
    </citation>
    <scope>NUCLEOTIDE SEQUENCE</scope>
    <source>
        <strain evidence="2">BazhouSP</strain>
    </source>
</reference>
<dbReference type="PANTHER" id="PTHR23021">
    <property type="entry name" value="SERPENTINE RECEPTOR, CLASS T"/>
    <property type="match status" value="1"/>
</dbReference>
<protein>
    <submittedName>
        <fullName evidence="2">Serpentine type 7TM GPCR chemoreceptor srt domain-containing protein</fullName>
    </submittedName>
</protein>
<keyword evidence="3" id="KW-1185">Reference proteome</keyword>
<dbReference type="SUPFAM" id="SSF81321">
    <property type="entry name" value="Family A G protein-coupled receptor-like"/>
    <property type="match status" value="1"/>
</dbReference>
<dbReference type="Proteomes" id="UP001201812">
    <property type="component" value="Unassembled WGS sequence"/>
</dbReference>
<proteinExistence type="predicted"/>
<evidence type="ECO:0000313" key="3">
    <source>
        <dbReference type="Proteomes" id="UP001201812"/>
    </source>
</evidence>
<feature type="transmembrane region" description="Helical" evidence="1">
    <location>
        <begin position="35"/>
        <end position="60"/>
    </location>
</feature>
<dbReference type="Pfam" id="PF10321">
    <property type="entry name" value="7TM_GPCR_Srt"/>
    <property type="match status" value="1"/>
</dbReference>
<evidence type="ECO:0000313" key="2">
    <source>
        <dbReference type="EMBL" id="KAI1721020.1"/>
    </source>
</evidence>
<sequence>MSLYTLIFNHEEFQRYYNCSTYDVNEIPVEDRRGIGIGILYIGIGIFIEVIYLPCLWAIWRLMDKRDSECYRLMFILGVIDCSSIVINAFLVGYSTIAGDIIVARRELYNSAAGGQSLLVPFAAVFSLSQNLPTFEK</sequence>
<evidence type="ECO:0000256" key="1">
    <source>
        <dbReference type="SAM" id="Phobius"/>
    </source>
</evidence>
<comment type="caution">
    <text evidence="2">The sequence shown here is derived from an EMBL/GenBank/DDBJ whole genome shotgun (WGS) entry which is preliminary data.</text>
</comment>
<dbReference type="InterPro" id="IPR019425">
    <property type="entry name" value="7TM_GPCR_serpentine_rcpt_Srt"/>
</dbReference>
<accession>A0AAD4NE02</accession>
<keyword evidence="1" id="KW-1133">Transmembrane helix</keyword>
<feature type="transmembrane region" description="Helical" evidence="1">
    <location>
        <begin position="72"/>
        <end position="97"/>
    </location>
</feature>
<dbReference type="AlphaFoldDB" id="A0AAD4NE02"/>
<name>A0AAD4NE02_9BILA</name>
<keyword evidence="1" id="KW-0472">Membrane</keyword>
<gene>
    <name evidence="2" type="ORF">DdX_05273</name>
</gene>
<keyword evidence="1" id="KW-0812">Transmembrane</keyword>
<organism evidence="2 3">
    <name type="scientific">Ditylenchus destructor</name>
    <dbReference type="NCBI Taxonomy" id="166010"/>
    <lineage>
        <taxon>Eukaryota</taxon>
        <taxon>Metazoa</taxon>
        <taxon>Ecdysozoa</taxon>
        <taxon>Nematoda</taxon>
        <taxon>Chromadorea</taxon>
        <taxon>Rhabditida</taxon>
        <taxon>Tylenchina</taxon>
        <taxon>Tylenchomorpha</taxon>
        <taxon>Sphaerularioidea</taxon>
        <taxon>Anguinidae</taxon>
        <taxon>Anguininae</taxon>
        <taxon>Ditylenchus</taxon>
    </lineage>
</organism>